<name>A0A9Q1GWI1_9CARY</name>
<dbReference type="AlphaFoldDB" id="A0A9Q1GWI1"/>
<protein>
    <recommendedName>
        <fullName evidence="1">BURP domain-containing protein</fullName>
    </recommendedName>
</protein>
<organism evidence="2 3">
    <name type="scientific">Carnegiea gigantea</name>
    <dbReference type="NCBI Taxonomy" id="171969"/>
    <lineage>
        <taxon>Eukaryota</taxon>
        <taxon>Viridiplantae</taxon>
        <taxon>Streptophyta</taxon>
        <taxon>Embryophyta</taxon>
        <taxon>Tracheophyta</taxon>
        <taxon>Spermatophyta</taxon>
        <taxon>Magnoliopsida</taxon>
        <taxon>eudicotyledons</taxon>
        <taxon>Gunneridae</taxon>
        <taxon>Pentapetalae</taxon>
        <taxon>Caryophyllales</taxon>
        <taxon>Cactineae</taxon>
        <taxon>Cactaceae</taxon>
        <taxon>Cactoideae</taxon>
        <taxon>Echinocereeae</taxon>
        <taxon>Carnegiea</taxon>
    </lineage>
</organism>
<reference evidence="2" key="1">
    <citation type="submission" date="2022-04" db="EMBL/GenBank/DDBJ databases">
        <title>Carnegiea gigantea Genome sequencing and assembly v2.</title>
        <authorList>
            <person name="Copetti D."/>
            <person name="Sanderson M.J."/>
            <person name="Burquez A."/>
            <person name="Wojciechowski M.F."/>
        </authorList>
    </citation>
    <scope>NUCLEOTIDE SEQUENCE</scope>
    <source>
        <strain evidence="2">SGP5-SGP5p</strain>
        <tissue evidence="2">Aerial part</tissue>
    </source>
</reference>
<dbReference type="InterPro" id="IPR044816">
    <property type="entry name" value="BURP"/>
</dbReference>
<dbReference type="Pfam" id="PF03181">
    <property type="entry name" value="BURP"/>
    <property type="match status" value="1"/>
</dbReference>
<proteinExistence type="predicted"/>
<comment type="caution">
    <text evidence="2">The sequence shown here is derived from an EMBL/GenBank/DDBJ whole genome shotgun (WGS) entry which is preliminary data.</text>
</comment>
<keyword evidence="3" id="KW-1185">Reference proteome</keyword>
<dbReference type="PANTHER" id="PTHR31236:SF2">
    <property type="entry name" value="BURP DOMAIN PROTEIN RD22"/>
    <property type="match status" value="1"/>
</dbReference>
<dbReference type="EMBL" id="JAKOGI010001396">
    <property type="protein sequence ID" value="KAJ8425828.1"/>
    <property type="molecule type" value="Genomic_DNA"/>
</dbReference>
<evidence type="ECO:0000313" key="2">
    <source>
        <dbReference type="EMBL" id="KAJ8425828.1"/>
    </source>
</evidence>
<feature type="domain" description="BURP" evidence="1">
    <location>
        <begin position="110"/>
        <end position="174"/>
    </location>
</feature>
<dbReference type="OrthoDB" id="654134at2759"/>
<dbReference type="PROSITE" id="PS51277">
    <property type="entry name" value="BURP"/>
    <property type="match status" value="1"/>
</dbReference>
<dbReference type="PANTHER" id="PTHR31236">
    <property type="entry name" value="BURP DOMAIN PROTEIN USPL1-LIKE"/>
    <property type="match status" value="1"/>
</dbReference>
<sequence>MENHRSEYNEWPGQAASHANSGILRKGFIKASGQWLGQASGRRVGETLEKGSTYTQKSNKGFYGPPKSLTLEMVKSYGARAEASAPTLTNSDGGSNNGALSIKGSVAFLFFSEANLSLGKKLNLHFIKTTNEASILPREEVKKLPFSLAMFWEIISHFHLQSDSKEAITMKETL</sequence>
<evidence type="ECO:0000313" key="3">
    <source>
        <dbReference type="Proteomes" id="UP001153076"/>
    </source>
</evidence>
<gene>
    <name evidence="2" type="ORF">Cgig2_015903</name>
</gene>
<accession>A0A9Q1GWI1</accession>
<evidence type="ECO:0000259" key="1">
    <source>
        <dbReference type="PROSITE" id="PS51277"/>
    </source>
</evidence>
<dbReference type="InterPro" id="IPR004873">
    <property type="entry name" value="BURP_dom"/>
</dbReference>
<dbReference type="Proteomes" id="UP001153076">
    <property type="component" value="Unassembled WGS sequence"/>
</dbReference>